<dbReference type="FunFam" id="3.30.1360.40:FF:000001">
    <property type="entry name" value="Ribosome-recycling factor"/>
    <property type="match status" value="1"/>
</dbReference>
<comment type="subcellular location">
    <subcellularLocation>
        <location evidence="1 5">Cytoplasm</location>
    </subcellularLocation>
</comment>
<keyword evidence="4 5" id="KW-0648">Protein biosynthesis</keyword>
<organism evidence="8 9">
    <name type="scientific">Candidatus Wallbacteria bacterium GWC2_49_35</name>
    <dbReference type="NCBI Taxonomy" id="1817813"/>
    <lineage>
        <taxon>Bacteria</taxon>
        <taxon>Candidatus Walliibacteriota</taxon>
    </lineage>
</organism>
<dbReference type="GO" id="GO:0043023">
    <property type="term" value="F:ribosomal large subunit binding"/>
    <property type="evidence" value="ECO:0007669"/>
    <property type="project" value="TreeGrafter"/>
</dbReference>
<evidence type="ECO:0000256" key="1">
    <source>
        <dbReference type="ARBA" id="ARBA00004496"/>
    </source>
</evidence>
<dbReference type="AlphaFoldDB" id="A0A1F7WRL8"/>
<dbReference type="Pfam" id="PF01765">
    <property type="entry name" value="RRF"/>
    <property type="match status" value="1"/>
</dbReference>
<dbReference type="NCBIfam" id="TIGR00496">
    <property type="entry name" value="frr"/>
    <property type="match status" value="1"/>
</dbReference>
<reference evidence="8 9" key="1">
    <citation type="journal article" date="2016" name="Nat. Commun.">
        <title>Thousands of microbial genomes shed light on interconnected biogeochemical processes in an aquifer system.</title>
        <authorList>
            <person name="Anantharaman K."/>
            <person name="Brown C.T."/>
            <person name="Hug L.A."/>
            <person name="Sharon I."/>
            <person name="Castelle C.J."/>
            <person name="Probst A.J."/>
            <person name="Thomas B.C."/>
            <person name="Singh A."/>
            <person name="Wilkins M.J."/>
            <person name="Karaoz U."/>
            <person name="Brodie E.L."/>
            <person name="Williams K.H."/>
            <person name="Hubbard S.S."/>
            <person name="Banfield J.F."/>
        </authorList>
    </citation>
    <scope>NUCLEOTIDE SEQUENCE [LARGE SCALE GENOMIC DNA]</scope>
</reference>
<dbReference type="Proteomes" id="UP000178735">
    <property type="component" value="Unassembled WGS sequence"/>
</dbReference>
<feature type="coiled-coil region" evidence="6">
    <location>
        <begin position="139"/>
        <end position="166"/>
    </location>
</feature>
<name>A0A1F7WRL8_9BACT</name>
<protein>
    <recommendedName>
        <fullName evidence="5">Ribosome-recycling factor</fullName>
        <shortName evidence="5">RRF</shortName>
    </recommendedName>
    <alternativeName>
        <fullName evidence="5">Ribosome-releasing factor</fullName>
    </alternativeName>
</protein>
<evidence type="ECO:0000313" key="8">
    <source>
        <dbReference type="EMBL" id="OGM05129.1"/>
    </source>
</evidence>
<evidence type="ECO:0000256" key="4">
    <source>
        <dbReference type="ARBA" id="ARBA00022917"/>
    </source>
</evidence>
<evidence type="ECO:0000256" key="6">
    <source>
        <dbReference type="SAM" id="Coils"/>
    </source>
</evidence>
<comment type="function">
    <text evidence="5">Responsible for the release of ribosomes from messenger RNA at the termination of protein biosynthesis. May increase the efficiency of translation by recycling ribosomes from one round of translation to another.</text>
</comment>
<evidence type="ECO:0000313" key="9">
    <source>
        <dbReference type="Proteomes" id="UP000178735"/>
    </source>
</evidence>
<dbReference type="InterPro" id="IPR002661">
    <property type="entry name" value="Ribosome_recyc_fac"/>
</dbReference>
<dbReference type="Gene3D" id="3.30.1360.40">
    <property type="match status" value="1"/>
</dbReference>
<keyword evidence="6" id="KW-0175">Coiled coil</keyword>
<dbReference type="GO" id="GO:0005737">
    <property type="term" value="C:cytoplasm"/>
    <property type="evidence" value="ECO:0007669"/>
    <property type="project" value="UniProtKB-SubCell"/>
</dbReference>
<dbReference type="PANTHER" id="PTHR20982:SF3">
    <property type="entry name" value="MITOCHONDRIAL RIBOSOME RECYCLING FACTOR PSEUDO 1"/>
    <property type="match status" value="1"/>
</dbReference>
<evidence type="ECO:0000259" key="7">
    <source>
        <dbReference type="Pfam" id="PF01765"/>
    </source>
</evidence>
<gene>
    <name evidence="5" type="primary">frr</name>
    <name evidence="8" type="ORF">A2008_10470</name>
</gene>
<accession>A0A1F7WRL8</accession>
<keyword evidence="3 5" id="KW-0963">Cytoplasm</keyword>
<dbReference type="HAMAP" id="MF_00040">
    <property type="entry name" value="RRF"/>
    <property type="match status" value="1"/>
</dbReference>
<evidence type="ECO:0000256" key="2">
    <source>
        <dbReference type="ARBA" id="ARBA00005912"/>
    </source>
</evidence>
<dbReference type="STRING" id="1817813.A2008_10470"/>
<feature type="domain" description="Ribosome recycling factor" evidence="7">
    <location>
        <begin position="20"/>
        <end position="183"/>
    </location>
</feature>
<dbReference type="FunFam" id="1.10.132.20:FF:000001">
    <property type="entry name" value="Ribosome-recycling factor"/>
    <property type="match status" value="1"/>
</dbReference>
<dbReference type="Gene3D" id="1.10.132.20">
    <property type="entry name" value="Ribosome-recycling factor"/>
    <property type="match status" value="1"/>
</dbReference>
<dbReference type="PANTHER" id="PTHR20982">
    <property type="entry name" value="RIBOSOME RECYCLING FACTOR"/>
    <property type="match status" value="1"/>
</dbReference>
<evidence type="ECO:0000256" key="3">
    <source>
        <dbReference type="ARBA" id="ARBA00022490"/>
    </source>
</evidence>
<dbReference type="SUPFAM" id="SSF55194">
    <property type="entry name" value="Ribosome recycling factor, RRF"/>
    <property type="match status" value="1"/>
</dbReference>
<dbReference type="CDD" id="cd00520">
    <property type="entry name" value="RRF"/>
    <property type="match status" value="1"/>
</dbReference>
<comment type="caution">
    <text evidence="8">The sequence shown here is derived from an EMBL/GenBank/DDBJ whole genome shotgun (WGS) entry which is preliminary data.</text>
</comment>
<dbReference type="GO" id="GO:0006415">
    <property type="term" value="P:translational termination"/>
    <property type="evidence" value="ECO:0007669"/>
    <property type="project" value="UniProtKB-UniRule"/>
</dbReference>
<proteinExistence type="inferred from homology"/>
<evidence type="ECO:0000256" key="5">
    <source>
        <dbReference type="HAMAP-Rule" id="MF_00040"/>
    </source>
</evidence>
<dbReference type="InterPro" id="IPR036191">
    <property type="entry name" value="RRF_sf"/>
</dbReference>
<dbReference type="InterPro" id="IPR023584">
    <property type="entry name" value="Ribosome_recyc_fac_dom"/>
</dbReference>
<sequence length="185" mass="21145">MLEKIYSQLTEKMEKTLTALKDEYATFRTGRANASILNKIKVEYYGTQSPLTQVATISVPDPKQIIITPFDKSALNEINKAIQKSDIGINPQVDGNIIRLNVPPLTGERRQELVKVVKKKSEEYKIAVRNHRRDILENIKKSKNDAEITEDDFKKANDKIQKITDQYIIKIDEVTESKNKDILTA</sequence>
<comment type="similarity">
    <text evidence="2 5">Belongs to the RRF family.</text>
</comment>
<dbReference type="EMBL" id="MGFH01000125">
    <property type="protein sequence ID" value="OGM05129.1"/>
    <property type="molecule type" value="Genomic_DNA"/>
</dbReference>